<comment type="caution">
    <text evidence="6">The sequence shown here is derived from an EMBL/GenBank/DDBJ whole genome shotgun (WGS) entry which is preliminary data.</text>
</comment>
<evidence type="ECO:0000256" key="2">
    <source>
        <dbReference type="ARBA" id="ARBA00022525"/>
    </source>
</evidence>
<feature type="domain" description="Carbohydrate-binding module family 96" evidence="5">
    <location>
        <begin position="350"/>
        <end position="451"/>
    </location>
</feature>
<dbReference type="GO" id="GO:0005576">
    <property type="term" value="C:extracellular region"/>
    <property type="evidence" value="ECO:0007669"/>
    <property type="project" value="UniProtKB-SubCell"/>
</dbReference>
<dbReference type="RefSeq" id="WP_150456461.1">
    <property type="nucleotide sequence ID" value="NZ_VYKK01000003.1"/>
</dbReference>
<proteinExistence type="predicted"/>
<dbReference type="Proteomes" id="UP000367750">
    <property type="component" value="Unassembled WGS sequence"/>
</dbReference>
<dbReference type="InterPro" id="IPR055372">
    <property type="entry name" value="CBM96"/>
</dbReference>
<dbReference type="OrthoDB" id="1947745at2"/>
<keyword evidence="3" id="KW-0732">Signal</keyword>
<dbReference type="Pfam" id="PF24517">
    <property type="entry name" value="CBM96"/>
    <property type="match status" value="1"/>
</dbReference>
<gene>
    <name evidence="6" type="ORF">F4V43_01435</name>
</gene>
<reference evidence="6 7" key="1">
    <citation type="submission" date="2019-09" db="EMBL/GenBank/DDBJ databases">
        <title>Bacillus ochoae sp. nov., Paenibacillus whitsoniae sp. nov., Paenibacillus spiritus sp. nov. Isolated from the Mars Exploration Rover during spacecraft assembly.</title>
        <authorList>
            <person name="Seuylemezian A."/>
            <person name="Vaishampayan P."/>
        </authorList>
    </citation>
    <scope>NUCLEOTIDE SEQUENCE [LARGE SCALE GENOMIC DNA]</scope>
    <source>
        <strain evidence="6 7">MER_111</strain>
    </source>
</reference>
<evidence type="ECO:0000259" key="5">
    <source>
        <dbReference type="Pfam" id="PF24517"/>
    </source>
</evidence>
<feature type="compositionally biased region" description="Polar residues" evidence="4">
    <location>
        <begin position="65"/>
        <end position="80"/>
    </location>
</feature>
<evidence type="ECO:0000313" key="7">
    <source>
        <dbReference type="Proteomes" id="UP000367750"/>
    </source>
</evidence>
<keyword evidence="2" id="KW-0964">Secreted</keyword>
<name>A0A5J5GJK7_9BACL</name>
<dbReference type="NCBIfam" id="NF033679">
    <property type="entry name" value="DNRLRE_dom"/>
    <property type="match status" value="1"/>
</dbReference>
<evidence type="ECO:0000313" key="6">
    <source>
        <dbReference type="EMBL" id="KAA9008439.1"/>
    </source>
</evidence>
<evidence type="ECO:0000256" key="3">
    <source>
        <dbReference type="ARBA" id="ARBA00022729"/>
    </source>
</evidence>
<evidence type="ECO:0000256" key="4">
    <source>
        <dbReference type="SAM" id="MobiDB-lite"/>
    </source>
</evidence>
<feature type="region of interest" description="Disordered" evidence="4">
    <location>
        <begin position="65"/>
        <end position="94"/>
    </location>
</feature>
<comment type="subcellular location">
    <subcellularLocation>
        <location evidence="1">Secreted</location>
    </subcellularLocation>
</comment>
<feature type="region of interest" description="Disordered" evidence="4">
    <location>
        <begin position="352"/>
        <end position="372"/>
    </location>
</feature>
<accession>A0A5J5GJK7</accession>
<organism evidence="6 7">
    <name type="scientific">Paenibacillus spiritus</name>
    <dbReference type="NCBI Taxonomy" id="2496557"/>
    <lineage>
        <taxon>Bacteria</taxon>
        <taxon>Bacillati</taxon>
        <taxon>Bacillota</taxon>
        <taxon>Bacilli</taxon>
        <taxon>Bacillales</taxon>
        <taxon>Paenibacillaceae</taxon>
        <taxon>Paenibacillus</taxon>
    </lineage>
</organism>
<sequence>MHRKKKAYSTLLILLVLAFVLTTPVWGAGYGGRAGYISGSSLDEPLPSLPPTSEALASKPDALLRNSQNADSKSSVTSSVYLKAPTPDKPSSSLELKDKRTLNTKTYLLGKDTYETVVSSEPLHYQDQEGNWQDISLSIADENELTATQEVPWSKDALPEVPAPVLKDGSGKLRTAPNLQKLTKDAFRALQVPFDIRIGKQFKQGYEIGKGESRLSFVPVGANPSHAVRQKDENGGAYIRYASAWSATYVDLQLIPSGLKETIVLESASAPSSFTYEVTSGLGKDLKWGNLQIDPAWLIDAKGVYREVSQTIRTEGGKTYLDLRPDLSGLAYPVRIDPTIRLTGVNNNMMDTTVNAHEPDRNYGSEPRLYTGKDTNGNQFRTLLKFDLSQIPAGEYQVLEAYLTLNQTAEYQYNAYTNVELQRITSAWDENAVTWNTQPAYAPDADGHPYASAPVYGEGQQIFAIKDLAEEWLNGLYPNYGIELHADNAAAPNVKKYVSSNTTAQSDYPSLTLKYVLPDQTWSSTTANADALGSFNQKKIDYTSDGYEWLLVRDGKNLKIVGKSPDDSVWFKAGSSELSAANASFYIDQDDYGHVAYKASDGSVRYVRANYNPTSHRWTFGTPVTVSTDPSVNYPDLVVHRALAGGGWNVHIVTSKNNASANSTLYNRMDISASGIAGAPGAATVLDSGSVGAPTWPSIDFQHTPTSSERGKAVKDGQPALFVAWNSGNAGGGLGIRYKQAAYSAGSWSWGSEQAVDESRYTLSDRDWFLSVYDGSRSVVFGALRGTSDQQNLLAYTFTEAGKVQNLLVTGVSEGKQALYGSGSYDAQGNLYFTGLSKSGGDFITFKWLRASTSLTLPKTLMASSGTAYAVMKRGDSFNRIELATSHPSGSEPGVYEVEHSVILDTVERQFTQYAYDAASRLKYILMQSGDGIKFTYDAAGNLTRRELDEQPDTNGSNLLINGGFEVTETTPGADNPTDPNYGWRTYTEPGSTGTYTPVDQPVDRGTKAMKLTVSGLAAWKSDFVYQTIGVNAGQPFRLSGKINKQSLNQAVAALSVEFLAGDLTVLGSYEQTSSGVSSGYETLLKKGWIPEGTVFAKVYVKINSTGSGAAGTVFADQIKLEYEDSNQVWNPGFEVTDDGAPYAWSTYTATGATASFSSVTEAFEGTRAIRVTTQNQGAGAYSFAHQTHGIGAGEPYTASVAYRADGLSNAAAVLALQFFDENGGSLGWIEQTGNLAGNYGSLVLGGNAPDGAVSIKIMTGIKGTGTGGQGSVYFDKASLNITPN</sequence>
<keyword evidence="7" id="KW-1185">Reference proteome</keyword>
<protein>
    <submittedName>
        <fullName evidence="6">DNRLRE domain-containing protein</fullName>
    </submittedName>
</protein>
<dbReference type="Gene3D" id="2.60.120.260">
    <property type="entry name" value="Galactose-binding domain-like"/>
    <property type="match status" value="2"/>
</dbReference>
<evidence type="ECO:0000256" key="1">
    <source>
        <dbReference type="ARBA" id="ARBA00004613"/>
    </source>
</evidence>
<dbReference type="EMBL" id="VYKK01000003">
    <property type="protein sequence ID" value="KAA9008439.1"/>
    <property type="molecule type" value="Genomic_DNA"/>
</dbReference>